<dbReference type="InParanoid" id="A0A1B7MX59"/>
<dbReference type="Proteomes" id="UP000092154">
    <property type="component" value="Unassembled WGS sequence"/>
</dbReference>
<dbReference type="InterPro" id="IPR003615">
    <property type="entry name" value="HNH_nuc"/>
</dbReference>
<protein>
    <recommendedName>
        <fullName evidence="1">HNH nuclease domain-containing protein</fullName>
    </recommendedName>
</protein>
<feature type="domain" description="HNH nuclease" evidence="1">
    <location>
        <begin position="127"/>
        <end position="196"/>
    </location>
</feature>
<evidence type="ECO:0000259" key="1">
    <source>
        <dbReference type="Pfam" id="PF13391"/>
    </source>
</evidence>
<reference evidence="2 3" key="1">
    <citation type="submission" date="2016-06" db="EMBL/GenBank/DDBJ databases">
        <title>Comparative genomics of the ectomycorrhizal sister species Rhizopogon vinicolor and Rhizopogon vesiculosus (Basidiomycota: Boletales) reveals a divergence of the mating type B locus.</title>
        <authorList>
            <consortium name="DOE Joint Genome Institute"/>
            <person name="Mujic A.B."/>
            <person name="Kuo A."/>
            <person name="Tritt A."/>
            <person name="Lipzen A."/>
            <person name="Chen C."/>
            <person name="Johnson J."/>
            <person name="Sharma A."/>
            <person name="Barry K."/>
            <person name="Grigoriev I.V."/>
            <person name="Spatafora J.W."/>
        </authorList>
    </citation>
    <scope>NUCLEOTIDE SEQUENCE [LARGE SCALE GENOMIC DNA]</scope>
    <source>
        <strain evidence="2 3">AM-OR11-026</strain>
    </source>
</reference>
<evidence type="ECO:0000313" key="3">
    <source>
        <dbReference type="Proteomes" id="UP000092154"/>
    </source>
</evidence>
<name>A0A1B7MX59_9AGAM</name>
<accession>A0A1B7MX59</accession>
<dbReference type="AlphaFoldDB" id="A0A1B7MX59"/>
<dbReference type="OrthoDB" id="2678700at2759"/>
<evidence type="ECO:0000313" key="2">
    <source>
        <dbReference type="EMBL" id="OAX37185.1"/>
    </source>
</evidence>
<dbReference type="EMBL" id="KV448367">
    <property type="protein sequence ID" value="OAX37185.1"/>
    <property type="molecule type" value="Genomic_DNA"/>
</dbReference>
<sequence>MSDSSASTVPDGCIWLVLLHEENSFFYLEIPLDTITSLCLTPRKYLLFLGWCVLGVEGVLDTTRDGDGISTDGDLVDQGMYYYVADIAGLQHAVDLEVIILRTNVPSESTDTRDGFRQDLLERDVCCVWTGADESFGVAMHIIPYQRGSEWFRLIVENRPKYGEHATRLHGINNIRNGVFANLHIHQGFDSRRVAILKTPNRILGVDDIPLGTDRELLDNVSYPTDSRYTLQWLTTPARFVAVPNNGDAAFKKDTKLPKPSDLLLHYNYGAAAVKMWGHGYEVLQNRANLPRPAVPVPAPTGASKKVHDRQVAIRKRDEARVVPLAGSSTVGAGAAESVESGAQMRWDEDDVMLFFWGNSKAAKERHEKKINENVRRVEQWSGGVSQASV</sequence>
<gene>
    <name evidence="2" type="ORF">K503DRAFT_867044</name>
</gene>
<proteinExistence type="predicted"/>
<organism evidence="2 3">
    <name type="scientific">Rhizopogon vinicolor AM-OR11-026</name>
    <dbReference type="NCBI Taxonomy" id="1314800"/>
    <lineage>
        <taxon>Eukaryota</taxon>
        <taxon>Fungi</taxon>
        <taxon>Dikarya</taxon>
        <taxon>Basidiomycota</taxon>
        <taxon>Agaricomycotina</taxon>
        <taxon>Agaricomycetes</taxon>
        <taxon>Agaricomycetidae</taxon>
        <taxon>Boletales</taxon>
        <taxon>Suillineae</taxon>
        <taxon>Rhizopogonaceae</taxon>
        <taxon>Rhizopogon</taxon>
    </lineage>
</organism>
<dbReference type="Pfam" id="PF13391">
    <property type="entry name" value="HNH_2"/>
    <property type="match status" value="1"/>
</dbReference>
<keyword evidence="3" id="KW-1185">Reference proteome</keyword>